<accession>A0ABR4Z329</accession>
<sequence>MGVVEDGVALINAAVPGERRGKPYPPAADDAELHARMDGVVSTLFGVHAQPEDAPGLARAAGQLRQVFDAVTADDMDSAAAQINSMITEYGARPTLIRHGTQPWHLHFHAPDAPLVPGIAAACAVGLAYVLGSEHADRIGLCSAGNCDRAYLDTSRNGTKRFCSTACQNRAKTAAFRARRAANT</sequence>
<dbReference type="InterPro" id="IPR021005">
    <property type="entry name" value="Znf_CGNR"/>
</dbReference>
<proteinExistence type="predicted"/>
<dbReference type="SUPFAM" id="SSF160904">
    <property type="entry name" value="Jann2411-like"/>
    <property type="match status" value="1"/>
</dbReference>
<name>A0ABR4Z329_9NOCA</name>
<organism evidence="2 3">
    <name type="scientific">Nocardia vulneris</name>
    <dbReference type="NCBI Taxonomy" id="1141657"/>
    <lineage>
        <taxon>Bacteria</taxon>
        <taxon>Bacillati</taxon>
        <taxon>Actinomycetota</taxon>
        <taxon>Actinomycetes</taxon>
        <taxon>Mycobacteriales</taxon>
        <taxon>Nocardiaceae</taxon>
        <taxon>Nocardia</taxon>
    </lineage>
</organism>
<evidence type="ECO:0000313" key="2">
    <source>
        <dbReference type="EMBL" id="KIA59735.1"/>
    </source>
</evidence>
<dbReference type="Pfam" id="PF11706">
    <property type="entry name" value="zf-CGNR"/>
    <property type="match status" value="1"/>
</dbReference>
<dbReference type="EMBL" id="JNFP01000094">
    <property type="protein sequence ID" value="KIA59735.1"/>
    <property type="molecule type" value="Genomic_DNA"/>
</dbReference>
<dbReference type="Proteomes" id="UP000031364">
    <property type="component" value="Unassembled WGS sequence"/>
</dbReference>
<keyword evidence="3" id="KW-1185">Reference proteome</keyword>
<dbReference type="Gene3D" id="1.10.3300.10">
    <property type="entry name" value="Jann2411-like domain"/>
    <property type="match status" value="1"/>
</dbReference>
<protein>
    <recommendedName>
        <fullName evidence="1">Zinc finger CGNR domain-containing protein</fullName>
    </recommendedName>
</protein>
<dbReference type="PANTHER" id="PTHR35525:SF3">
    <property type="entry name" value="BLL6575 PROTEIN"/>
    <property type="match status" value="1"/>
</dbReference>
<evidence type="ECO:0000313" key="3">
    <source>
        <dbReference type="Proteomes" id="UP000031364"/>
    </source>
</evidence>
<reference evidence="2 3" key="1">
    <citation type="journal article" date="2014" name="Int. J. Syst. Evol. Microbiol.">
        <title>Nocardia vulneris sp. nov., isolated from wounds of human patients in North America.</title>
        <authorList>
            <person name="Lasker B.A."/>
            <person name="Bell M."/>
            <person name="Klenk H.P."/>
            <person name="Sproer C."/>
            <person name="Schumann C."/>
            <person name="Schumann P."/>
            <person name="Brown J.M."/>
        </authorList>
    </citation>
    <scope>NUCLEOTIDE SEQUENCE [LARGE SCALE GENOMIC DNA]</scope>
    <source>
        <strain evidence="2 3">W9851</strain>
    </source>
</reference>
<evidence type="ECO:0000259" key="1">
    <source>
        <dbReference type="Pfam" id="PF11706"/>
    </source>
</evidence>
<dbReference type="Pfam" id="PF07336">
    <property type="entry name" value="ABATE"/>
    <property type="match status" value="1"/>
</dbReference>
<comment type="caution">
    <text evidence="2">The sequence shown here is derived from an EMBL/GenBank/DDBJ whole genome shotgun (WGS) entry which is preliminary data.</text>
</comment>
<gene>
    <name evidence="2" type="ORF">FG87_41110</name>
</gene>
<feature type="domain" description="Zinc finger CGNR" evidence="1">
    <location>
        <begin position="138"/>
        <end position="180"/>
    </location>
</feature>
<dbReference type="InterPro" id="IPR010852">
    <property type="entry name" value="ABATE"/>
</dbReference>
<dbReference type="InterPro" id="IPR023286">
    <property type="entry name" value="ABATE_dom_sf"/>
</dbReference>
<dbReference type="PANTHER" id="PTHR35525">
    <property type="entry name" value="BLL6575 PROTEIN"/>
    <property type="match status" value="1"/>
</dbReference>